<keyword evidence="7" id="KW-1185">Reference proteome</keyword>
<dbReference type="PANTHER" id="PTHR37831">
    <property type="entry name" value="D-RIBOSE PYRANASE"/>
    <property type="match status" value="1"/>
</dbReference>
<dbReference type="SUPFAM" id="SSF102546">
    <property type="entry name" value="RbsD-like"/>
    <property type="match status" value="1"/>
</dbReference>
<dbReference type="STRING" id="1678840.ATC1_12233"/>
<dbReference type="GO" id="GO:0016872">
    <property type="term" value="F:intramolecular lyase activity"/>
    <property type="evidence" value="ECO:0007669"/>
    <property type="project" value="InterPro"/>
</dbReference>
<dbReference type="InterPro" id="IPR023750">
    <property type="entry name" value="RbsD-like_sf"/>
</dbReference>
<reference evidence="6" key="1">
    <citation type="journal article" date="2015" name="Genome Announc.">
        <title>Draft Genome Sequence of Anaerolineae Strain TC1, a Novel Isolate from a Methanogenic Wastewater Treatment System.</title>
        <authorList>
            <person name="Matsuura N."/>
            <person name="Tourlousse D.M."/>
            <person name="Sun L."/>
            <person name="Toyonaga M."/>
            <person name="Kuroda K."/>
            <person name="Ohashi A."/>
            <person name="Cruz R."/>
            <person name="Yamaguchi T."/>
            <person name="Sekiguchi Y."/>
        </authorList>
    </citation>
    <scope>NUCLEOTIDE SEQUENCE [LARGE SCALE GENOMIC DNA]</scope>
    <source>
        <strain evidence="6">TC1</strain>
    </source>
</reference>
<dbReference type="AlphaFoldDB" id="A0A0K8PAL9"/>
<name>A0A0K8PAL9_9CHLR</name>
<keyword evidence="3" id="KW-0963">Cytoplasm</keyword>
<keyword evidence="4" id="KW-0413">Isomerase</keyword>
<proteinExistence type="predicted"/>
<evidence type="ECO:0000256" key="2">
    <source>
        <dbReference type="ARBA" id="ARBA00012862"/>
    </source>
</evidence>
<dbReference type="EC" id="5.4.99.62" evidence="2"/>
<evidence type="ECO:0000256" key="5">
    <source>
        <dbReference type="ARBA" id="ARBA00023277"/>
    </source>
</evidence>
<evidence type="ECO:0000313" key="6">
    <source>
        <dbReference type="EMBL" id="GAP39698.1"/>
    </source>
</evidence>
<protein>
    <recommendedName>
        <fullName evidence="2">D-ribose pyranase</fullName>
        <ecNumber evidence="2">5.4.99.62</ecNumber>
    </recommendedName>
</protein>
<dbReference type="GO" id="GO:0048029">
    <property type="term" value="F:monosaccharide binding"/>
    <property type="evidence" value="ECO:0007669"/>
    <property type="project" value="InterPro"/>
</dbReference>
<dbReference type="Proteomes" id="UP000053370">
    <property type="component" value="Unassembled WGS sequence"/>
</dbReference>
<comment type="catalytic activity">
    <reaction evidence="1">
        <text>beta-D-ribopyranose = beta-D-ribofuranose</text>
        <dbReference type="Rhea" id="RHEA:25432"/>
        <dbReference type="ChEBI" id="CHEBI:27476"/>
        <dbReference type="ChEBI" id="CHEBI:47002"/>
        <dbReference type="EC" id="5.4.99.62"/>
    </reaction>
</comment>
<dbReference type="InterPro" id="IPR007721">
    <property type="entry name" value="RbsD_FucU"/>
</dbReference>
<accession>A0A0K8PAL9</accession>
<evidence type="ECO:0000313" key="7">
    <source>
        <dbReference type="Proteomes" id="UP000053370"/>
    </source>
</evidence>
<dbReference type="RefSeq" id="WP_062278363.1">
    <property type="nucleotide sequence ID" value="NZ_DF968180.1"/>
</dbReference>
<dbReference type="GO" id="GO:0005829">
    <property type="term" value="C:cytosol"/>
    <property type="evidence" value="ECO:0007669"/>
    <property type="project" value="TreeGrafter"/>
</dbReference>
<evidence type="ECO:0000256" key="4">
    <source>
        <dbReference type="ARBA" id="ARBA00023235"/>
    </source>
</evidence>
<dbReference type="PANTHER" id="PTHR37831:SF1">
    <property type="entry name" value="D-RIBOSE PYRANASE"/>
    <property type="match status" value="1"/>
</dbReference>
<dbReference type="NCBIfam" id="NF008761">
    <property type="entry name" value="PRK11797.1"/>
    <property type="match status" value="1"/>
</dbReference>
<evidence type="ECO:0000256" key="3">
    <source>
        <dbReference type="ARBA" id="ARBA00022490"/>
    </source>
</evidence>
<dbReference type="Gene3D" id="3.40.1650.10">
    <property type="entry name" value="RbsD-like domain"/>
    <property type="match status" value="1"/>
</dbReference>
<gene>
    <name evidence="6" type="ORF">ATC1_12233</name>
</gene>
<keyword evidence="5" id="KW-0119">Carbohydrate metabolism</keyword>
<dbReference type="InterPro" id="IPR023064">
    <property type="entry name" value="D-ribose_pyranase"/>
</dbReference>
<dbReference type="GO" id="GO:0062193">
    <property type="term" value="F:D-ribose pyranase activity"/>
    <property type="evidence" value="ECO:0007669"/>
    <property type="project" value="UniProtKB-EC"/>
</dbReference>
<dbReference type="GO" id="GO:0019303">
    <property type="term" value="P:D-ribose catabolic process"/>
    <property type="evidence" value="ECO:0007669"/>
    <property type="project" value="TreeGrafter"/>
</dbReference>
<evidence type="ECO:0000256" key="1">
    <source>
        <dbReference type="ARBA" id="ARBA00000223"/>
    </source>
</evidence>
<dbReference type="Pfam" id="PF05025">
    <property type="entry name" value="RbsD_FucU"/>
    <property type="match status" value="1"/>
</dbReference>
<organism evidence="6">
    <name type="scientific">Flexilinea flocculi</name>
    <dbReference type="NCBI Taxonomy" id="1678840"/>
    <lineage>
        <taxon>Bacteria</taxon>
        <taxon>Bacillati</taxon>
        <taxon>Chloroflexota</taxon>
        <taxon>Anaerolineae</taxon>
        <taxon>Anaerolineales</taxon>
        <taxon>Anaerolineaceae</taxon>
        <taxon>Flexilinea</taxon>
    </lineage>
</organism>
<sequence>MKKSGIYHGEISKIVAELEHFDTILIGDAGMPCQPGVPFVDLAVCAGIPGFFDVLTTVLSELKVQKAYISSEMAEKSTPAYQRLLQMIGDDFPVEAKPHEAIKAMSRIAKVHIRTGECTPYCNVILEGGVTF</sequence>
<dbReference type="EMBL" id="DF968180">
    <property type="protein sequence ID" value="GAP39698.1"/>
    <property type="molecule type" value="Genomic_DNA"/>
</dbReference>